<name>A0A8J6NX08_9BACT</name>
<dbReference type="Gene3D" id="3.10.580.10">
    <property type="entry name" value="CBS-domain"/>
    <property type="match status" value="1"/>
</dbReference>
<evidence type="ECO:0000313" key="4">
    <source>
        <dbReference type="EMBL" id="MBC8434338.1"/>
    </source>
</evidence>
<organism evidence="4 5">
    <name type="scientific">Candidatus Desulfatibia vada</name>
    <dbReference type="NCBI Taxonomy" id="2841696"/>
    <lineage>
        <taxon>Bacteria</taxon>
        <taxon>Pseudomonadati</taxon>
        <taxon>Thermodesulfobacteriota</taxon>
        <taxon>Desulfobacteria</taxon>
        <taxon>Desulfobacterales</taxon>
        <taxon>Desulfobacterales incertae sedis</taxon>
        <taxon>Candidatus Desulfatibia</taxon>
    </lineage>
</organism>
<reference evidence="4 5" key="1">
    <citation type="submission" date="2020-08" db="EMBL/GenBank/DDBJ databases">
        <title>Bridging the membrane lipid divide: bacteria of the FCB group superphylum have the potential to synthesize archaeal ether lipids.</title>
        <authorList>
            <person name="Villanueva L."/>
            <person name="Von Meijenfeldt F.A.B."/>
            <person name="Westbye A.B."/>
            <person name="Yadav S."/>
            <person name="Hopmans E.C."/>
            <person name="Dutilh B.E."/>
            <person name="Sinninghe Damste J.S."/>
        </authorList>
    </citation>
    <scope>NUCLEOTIDE SEQUENCE [LARGE SCALE GENOMIC DNA]</scope>
    <source>
        <strain evidence="4">NIOZ-UU17</strain>
    </source>
</reference>
<protein>
    <submittedName>
        <fullName evidence="4">CBS domain-containing protein</fullName>
    </submittedName>
</protein>
<evidence type="ECO:0000259" key="3">
    <source>
        <dbReference type="PROSITE" id="PS51371"/>
    </source>
</evidence>
<dbReference type="PANTHER" id="PTHR43080:SF2">
    <property type="entry name" value="CBS DOMAIN-CONTAINING PROTEIN"/>
    <property type="match status" value="1"/>
</dbReference>
<dbReference type="InterPro" id="IPR051257">
    <property type="entry name" value="Diverse_CBS-Domain"/>
</dbReference>
<dbReference type="PROSITE" id="PS51371">
    <property type="entry name" value="CBS"/>
    <property type="match status" value="2"/>
</dbReference>
<dbReference type="InterPro" id="IPR000644">
    <property type="entry name" value="CBS_dom"/>
</dbReference>
<evidence type="ECO:0000256" key="2">
    <source>
        <dbReference type="PROSITE-ProRule" id="PRU00703"/>
    </source>
</evidence>
<gene>
    <name evidence="4" type="ORF">H8D96_20710</name>
</gene>
<comment type="caution">
    <text evidence="4">The sequence shown here is derived from an EMBL/GenBank/DDBJ whole genome shotgun (WGS) entry which is preliminary data.</text>
</comment>
<dbReference type="InterPro" id="IPR046342">
    <property type="entry name" value="CBS_dom_sf"/>
</dbReference>
<proteinExistence type="predicted"/>
<dbReference type="SUPFAM" id="SSF54631">
    <property type="entry name" value="CBS-domain pair"/>
    <property type="match status" value="1"/>
</dbReference>
<keyword evidence="1 2" id="KW-0129">CBS domain</keyword>
<dbReference type="AlphaFoldDB" id="A0A8J6NX08"/>
<dbReference type="EMBL" id="JACNIG010000419">
    <property type="protein sequence ID" value="MBC8434338.1"/>
    <property type="molecule type" value="Genomic_DNA"/>
</dbReference>
<evidence type="ECO:0000256" key="1">
    <source>
        <dbReference type="ARBA" id="ARBA00023122"/>
    </source>
</evidence>
<dbReference type="Proteomes" id="UP000605201">
    <property type="component" value="Unassembled WGS sequence"/>
</dbReference>
<evidence type="ECO:0000313" key="5">
    <source>
        <dbReference type="Proteomes" id="UP000605201"/>
    </source>
</evidence>
<feature type="domain" description="CBS" evidence="3">
    <location>
        <begin position="79"/>
        <end position="133"/>
    </location>
</feature>
<dbReference type="SMART" id="SM00116">
    <property type="entry name" value="CBS"/>
    <property type="match status" value="2"/>
</dbReference>
<dbReference type="Pfam" id="PF00571">
    <property type="entry name" value="CBS"/>
    <property type="match status" value="2"/>
</dbReference>
<dbReference type="PANTHER" id="PTHR43080">
    <property type="entry name" value="CBS DOMAIN-CONTAINING PROTEIN CBSX3, MITOCHONDRIAL"/>
    <property type="match status" value="1"/>
</dbReference>
<sequence>MDAIQLRAKDLMQTDVKTVHNDLTLLTVAKMMRDFGISSLVVEPDDDGDAFGIITRKDIVEAIVMDANGWVSLTVDDVMTKPAITANSSLSISNCHQLMRMVGVRRLPVVDGTKLVGILSNSDIFVKLAKNIF</sequence>
<accession>A0A8J6NX08</accession>
<feature type="domain" description="CBS" evidence="3">
    <location>
        <begin position="12"/>
        <end position="73"/>
    </location>
</feature>